<dbReference type="Pfam" id="PF00440">
    <property type="entry name" value="TetR_N"/>
    <property type="match status" value="1"/>
</dbReference>
<dbReference type="InterPro" id="IPR001647">
    <property type="entry name" value="HTH_TetR"/>
</dbReference>
<dbReference type="Gene3D" id="1.10.357.10">
    <property type="entry name" value="Tetracycline Repressor, domain 2"/>
    <property type="match status" value="1"/>
</dbReference>
<evidence type="ECO:0000256" key="1">
    <source>
        <dbReference type="ARBA" id="ARBA00022491"/>
    </source>
</evidence>
<accession>A0ABN3ZEU3</accession>
<protein>
    <submittedName>
        <fullName evidence="5">YwcC</fullName>
    </submittedName>
</protein>
<dbReference type="InterPro" id="IPR050624">
    <property type="entry name" value="HTH-type_Tx_Regulator"/>
</dbReference>
<gene>
    <name evidence="5" type="ordered locus">BATR1942_17030</name>
</gene>
<evidence type="ECO:0000256" key="3">
    <source>
        <dbReference type="PROSITE-ProRule" id="PRU00335"/>
    </source>
</evidence>
<reference evidence="5 6" key="1">
    <citation type="journal article" date="2011" name="Front. Microbiol.">
        <title>Genomic signatures of strain selection and enhancement in Bacillus atrophaeus var. globigii, a historical biowarfare simulant.</title>
        <authorList>
            <person name="Gibbons H.S."/>
            <person name="Broomall S.M."/>
            <person name="McNew L.A."/>
            <person name="Daligault H."/>
            <person name="Chapman C."/>
            <person name="Bruce D."/>
            <person name="Karavis M."/>
            <person name="Krepps M."/>
            <person name="McGregor P.A."/>
            <person name="Hong C."/>
            <person name="Park K.H."/>
            <person name="Akmal A."/>
            <person name="Feldman A."/>
            <person name="Lin J.S."/>
            <person name="Chang W.E."/>
            <person name="Higgs B.W."/>
            <person name="Demirev P."/>
            <person name="Lindquist J."/>
            <person name="Liem A."/>
            <person name="Fochler E."/>
            <person name="Read T.D."/>
            <person name="Tapia R."/>
            <person name="Johnson S."/>
            <person name="Bishop-Lilly K.A."/>
            <person name="Detter C."/>
            <person name="Han C."/>
            <person name="Sozhamannan S."/>
            <person name="Rosenzweig C.N."/>
            <person name="Skowronski E.W."/>
        </authorList>
    </citation>
    <scope>NUCLEOTIDE SEQUENCE [LARGE SCALE GENOMIC DNA]</scope>
    <source>
        <strain evidence="5 6">1942</strain>
    </source>
</reference>
<dbReference type="SUPFAM" id="SSF46689">
    <property type="entry name" value="Homeodomain-like"/>
    <property type="match status" value="1"/>
</dbReference>
<feature type="domain" description="HTH tetR-type" evidence="4">
    <location>
        <begin position="11"/>
        <end position="71"/>
    </location>
</feature>
<dbReference type="RefSeq" id="WP_003326404.1">
    <property type="nucleotide sequence ID" value="NC_014639.1"/>
</dbReference>
<keyword evidence="2 3" id="KW-0238">DNA-binding</keyword>
<dbReference type="EMBL" id="CP002207">
    <property type="protein sequence ID" value="ADP34325.1"/>
    <property type="molecule type" value="Genomic_DNA"/>
</dbReference>
<proteinExistence type="predicted"/>
<dbReference type="PROSITE" id="PS50977">
    <property type="entry name" value="HTH_TETR_2"/>
    <property type="match status" value="1"/>
</dbReference>
<sequence>MKKNKFQIKREETFERFLDAGLTLLIDKAYDAVSIEEISKAAGFSKGAFYVHFEGKEDFLKHLLDRRKIRKRIITDYLNEIEKISARPLTLQDAAGRAAELLFCHLNSKPSWDIASFALNMPTYKVLQEYKAYYMLYELWIEENIFYIQWLKERNLIEDSIDTEYTAKLMCAAIDGIVKQSNVLGTSVTFRSLFDALSVFLKADKNSDDKTPLC</sequence>
<keyword evidence="1" id="KW-0678">Repressor</keyword>
<dbReference type="InterPro" id="IPR009057">
    <property type="entry name" value="Homeodomain-like_sf"/>
</dbReference>
<organism evidence="5 6">
    <name type="scientific">Bacillus atrophaeus (strain 1942)</name>
    <dbReference type="NCBI Taxonomy" id="720555"/>
    <lineage>
        <taxon>Bacteria</taxon>
        <taxon>Bacillati</taxon>
        <taxon>Bacillota</taxon>
        <taxon>Bacilli</taxon>
        <taxon>Bacillales</taxon>
        <taxon>Bacillaceae</taxon>
        <taxon>Bacillus</taxon>
    </lineage>
</organism>
<dbReference type="Proteomes" id="UP000006867">
    <property type="component" value="Chromosome"/>
</dbReference>
<evidence type="ECO:0000313" key="6">
    <source>
        <dbReference type="Proteomes" id="UP000006867"/>
    </source>
</evidence>
<dbReference type="GeneID" id="92914739"/>
<evidence type="ECO:0000256" key="2">
    <source>
        <dbReference type="ARBA" id="ARBA00023125"/>
    </source>
</evidence>
<name>A0ABN3ZEU3_BACA1</name>
<feature type="DNA-binding region" description="H-T-H motif" evidence="3">
    <location>
        <begin position="34"/>
        <end position="53"/>
    </location>
</feature>
<evidence type="ECO:0000313" key="5">
    <source>
        <dbReference type="EMBL" id="ADP34325.1"/>
    </source>
</evidence>
<dbReference type="PANTHER" id="PTHR43479">
    <property type="entry name" value="ACREF/ENVCD OPERON REPRESSOR-RELATED"/>
    <property type="match status" value="1"/>
</dbReference>
<keyword evidence="6" id="KW-1185">Reference proteome</keyword>
<dbReference type="PRINTS" id="PR00455">
    <property type="entry name" value="HTHTETR"/>
</dbReference>
<dbReference type="PANTHER" id="PTHR43479:SF11">
    <property type="entry name" value="ACREF_ENVCD OPERON REPRESSOR-RELATED"/>
    <property type="match status" value="1"/>
</dbReference>
<evidence type="ECO:0000259" key="4">
    <source>
        <dbReference type="PROSITE" id="PS50977"/>
    </source>
</evidence>